<evidence type="ECO:0008006" key="3">
    <source>
        <dbReference type="Google" id="ProtNLM"/>
    </source>
</evidence>
<dbReference type="AlphaFoldDB" id="A0A2G5FJL3"/>
<evidence type="ECO:0000313" key="2">
    <source>
        <dbReference type="Proteomes" id="UP000229504"/>
    </source>
</evidence>
<name>A0A2G5FJL3_9PSED</name>
<gene>
    <name evidence="1" type="ORF">CDO35_13890</name>
</gene>
<accession>A0A2G5FJL3</accession>
<evidence type="ECO:0000313" key="1">
    <source>
        <dbReference type="EMBL" id="PIA68186.1"/>
    </source>
</evidence>
<proteinExistence type="predicted"/>
<dbReference type="EMBL" id="NIQU01000005">
    <property type="protein sequence ID" value="PIA68186.1"/>
    <property type="molecule type" value="Genomic_DNA"/>
</dbReference>
<organism evidence="1 2">
    <name type="scientific">Pseudomonas sediminis</name>
    <dbReference type="NCBI Taxonomy" id="1691904"/>
    <lineage>
        <taxon>Bacteria</taxon>
        <taxon>Pseudomonadati</taxon>
        <taxon>Pseudomonadota</taxon>
        <taxon>Gammaproteobacteria</taxon>
        <taxon>Pseudomonadales</taxon>
        <taxon>Pseudomonadaceae</taxon>
        <taxon>Pseudomonas</taxon>
    </lineage>
</organism>
<dbReference type="Proteomes" id="UP000229504">
    <property type="component" value="Unassembled WGS sequence"/>
</dbReference>
<reference evidence="2" key="1">
    <citation type="submission" date="2017-06" db="EMBL/GenBank/DDBJ databases">
        <authorList>
            <person name="Rastogi G."/>
            <person name="Vaishampayan P."/>
            <person name="Seuylemezian A."/>
        </authorList>
    </citation>
    <scope>NUCLEOTIDE SEQUENCE [LARGE SCALE GENOMIC DNA]</scope>
    <source>
        <strain evidence="2">PI11</strain>
    </source>
</reference>
<comment type="caution">
    <text evidence="1">The sequence shown here is derived from an EMBL/GenBank/DDBJ whole genome shotgun (WGS) entry which is preliminary data.</text>
</comment>
<sequence length="134" mass="14739">MKRGSVICRDALRGTSVAVVLTLSAGCGEANRFADGWDRGGTLHDASMREWAFAVDANRLATSADFVRERIPDMPEEGLPISSALVEKCLSDMSLRSAVDYLKAHEKLDYCFDYTERMLGRLAQEYASQAPASE</sequence>
<dbReference type="PROSITE" id="PS51257">
    <property type="entry name" value="PROKAR_LIPOPROTEIN"/>
    <property type="match status" value="1"/>
</dbReference>
<protein>
    <recommendedName>
        <fullName evidence="3">Lipoprotein</fullName>
    </recommendedName>
</protein>